<organism evidence="1 2">
    <name type="scientific">Cellvibrio japonicus (strain Ueda107)</name>
    <name type="common">Pseudomonas fluorescens subsp. cellulosa</name>
    <dbReference type="NCBI Taxonomy" id="498211"/>
    <lineage>
        <taxon>Bacteria</taxon>
        <taxon>Pseudomonadati</taxon>
        <taxon>Pseudomonadota</taxon>
        <taxon>Gammaproteobacteria</taxon>
        <taxon>Cellvibrionales</taxon>
        <taxon>Cellvibrionaceae</taxon>
        <taxon>Cellvibrio</taxon>
    </lineage>
</organism>
<dbReference type="InterPro" id="IPR036969">
    <property type="entry name" value="Citrate_synthase_sf"/>
</dbReference>
<evidence type="ECO:0000313" key="1">
    <source>
        <dbReference type="EMBL" id="ACE84934.1"/>
    </source>
</evidence>
<dbReference type="AlphaFoldDB" id="B3PK94"/>
<sequence length="280" mass="30245">MPQASPDHGKVEHRNQVFEERVATRIWGEVPCQDNPYIATKVLCHGYDLLELMNKRSFVDVFYLLFRGELPGAEQAQLLEQLMIGLINPGPRHPAVRAAMNAGVGKTNPVHILPIALGIFGGVQRGAGAIEQTMRYLRKSVRTSPADAAAELIKAGETHLSQDNLTALILPSAPGFGRVYGSPDTLMATVASQLLVLPASGPCLHWAHDWLDILADEGIGWLSVGLAAAVFCDLGFQPRYGSVLFQLLAAPGLAAHGLELANKPITAMPFVKDENYVIEP</sequence>
<protein>
    <submittedName>
        <fullName evidence="1">Putative citrate synthase I</fullName>
    </submittedName>
</protein>
<dbReference type="HOGENOM" id="CLU_1018244_0_0_6"/>
<dbReference type="EMBL" id="CP000934">
    <property type="protein sequence ID" value="ACE84934.1"/>
    <property type="molecule type" value="Genomic_DNA"/>
</dbReference>
<dbReference type="SUPFAM" id="SSF48256">
    <property type="entry name" value="Citrate synthase"/>
    <property type="match status" value="1"/>
</dbReference>
<dbReference type="STRING" id="498211.CJA_0756"/>
<dbReference type="KEGG" id="cja:CJA_0756"/>
<keyword evidence="2" id="KW-1185">Reference proteome</keyword>
<proteinExistence type="predicted"/>
<evidence type="ECO:0000313" key="2">
    <source>
        <dbReference type="Proteomes" id="UP000001036"/>
    </source>
</evidence>
<dbReference type="GO" id="GO:0046912">
    <property type="term" value="F:acyltransferase activity, acyl groups converted into alkyl on transfer"/>
    <property type="evidence" value="ECO:0007669"/>
    <property type="project" value="InterPro"/>
</dbReference>
<reference evidence="1 2" key="1">
    <citation type="journal article" date="2008" name="J. Bacteriol.">
        <title>Insights into plant cell wall degradation from the genome sequence of the soil bacterium Cellvibrio japonicus.</title>
        <authorList>
            <person name="Deboy R.T."/>
            <person name="Mongodin E.F."/>
            <person name="Fouts D.E."/>
            <person name="Tailford L.E."/>
            <person name="Khouri H."/>
            <person name="Emerson J.B."/>
            <person name="Mohamoud Y."/>
            <person name="Watkins K."/>
            <person name="Henrissat B."/>
            <person name="Gilbert H.J."/>
            <person name="Nelson K.E."/>
        </authorList>
    </citation>
    <scope>NUCLEOTIDE SEQUENCE [LARGE SCALE GENOMIC DNA]</scope>
    <source>
        <strain evidence="1 2">Ueda107</strain>
    </source>
</reference>
<dbReference type="Gene3D" id="1.10.580.10">
    <property type="entry name" value="Citrate Synthase, domain 1"/>
    <property type="match status" value="1"/>
</dbReference>
<name>B3PK94_CELJU</name>
<dbReference type="eggNOG" id="COG0372">
    <property type="taxonomic scope" value="Bacteria"/>
</dbReference>
<gene>
    <name evidence="1" type="ordered locus">CJA_0756</name>
</gene>
<accession>B3PK94</accession>
<dbReference type="InterPro" id="IPR016142">
    <property type="entry name" value="Citrate_synth-like_lrg_a-sub"/>
</dbReference>
<dbReference type="Proteomes" id="UP000001036">
    <property type="component" value="Chromosome"/>
</dbReference>